<dbReference type="PRINTS" id="PR00245">
    <property type="entry name" value="OLFACTORYR"/>
</dbReference>
<dbReference type="InterPro" id="IPR017452">
    <property type="entry name" value="GPCR_Rhodpsn_7TM"/>
</dbReference>
<feature type="transmembrane region" description="Helical" evidence="15">
    <location>
        <begin position="62"/>
        <end position="83"/>
    </location>
</feature>
<dbReference type="PROSITE" id="PS00237">
    <property type="entry name" value="G_PROTEIN_RECEP_F1_1"/>
    <property type="match status" value="1"/>
</dbReference>
<feature type="transmembrane region" description="Helical" evidence="15">
    <location>
        <begin position="31"/>
        <end position="55"/>
    </location>
</feature>
<evidence type="ECO:0000256" key="6">
    <source>
        <dbReference type="ARBA" id="ARBA00022725"/>
    </source>
</evidence>
<protein>
    <recommendedName>
        <fullName evidence="15">Olfactory receptor</fullName>
    </recommendedName>
</protein>
<accession>A0A8C5P9W5</accession>
<keyword evidence="8 14" id="KW-0297">G-protein coupled receptor</keyword>
<keyword evidence="9 15" id="KW-0472">Membrane</keyword>
<dbReference type="InterPro" id="IPR050939">
    <property type="entry name" value="Olfactory_GPCR1"/>
</dbReference>
<evidence type="ECO:0000256" key="1">
    <source>
        <dbReference type="ARBA" id="ARBA00004651"/>
    </source>
</evidence>
<keyword evidence="4 15" id="KW-0716">Sensory transduction</keyword>
<evidence type="ECO:0000313" key="18">
    <source>
        <dbReference type="Proteomes" id="UP000694569"/>
    </source>
</evidence>
<comment type="subcellular location">
    <subcellularLocation>
        <location evidence="1 15">Cell membrane</location>
        <topology evidence="1 15">Multi-pass membrane protein</topology>
    </subcellularLocation>
</comment>
<keyword evidence="7 15" id="KW-1133">Transmembrane helix</keyword>
<comment type="similarity">
    <text evidence="2 14">Belongs to the G-protein coupled receptor 1 family.</text>
</comment>
<organism evidence="17 18">
    <name type="scientific">Leptobrachium leishanense</name>
    <name type="common">Leishan spiny toad</name>
    <dbReference type="NCBI Taxonomy" id="445787"/>
    <lineage>
        <taxon>Eukaryota</taxon>
        <taxon>Metazoa</taxon>
        <taxon>Chordata</taxon>
        <taxon>Craniata</taxon>
        <taxon>Vertebrata</taxon>
        <taxon>Euteleostomi</taxon>
        <taxon>Amphibia</taxon>
        <taxon>Batrachia</taxon>
        <taxon>Anura</taxon>
        <taxon>Pelobatoidea</taxon>
        <taxon>Megophryidae</taxon>
        <taxon>Leptobrachium</taxon>
    </lineage>
</organism>
<keyword evidence="12" id="KW-0325">Glycoprotein</keyword>
<dbReference type="GO" id="GO:0004930">
    <property type="term" value="F:G protein-coupled receptor activity"/>
    <property type="evidence" value="ECO:0007669"/>
    <property type="project" value="UniProtKB-KW"/>
</dbReference>
<evidence type="ECO:0000256" key="13">
    <source>
        <dbReference type="ARBA" id="ARBA00023224"/>
    </source>
</evidence>
<evidence type="ECO:0000256" key="14">
    <source>
        <dbReference type="RuleBase" id="RU000688"/>
    </source>
</evidence>
<dbReference type="OrthoDB" id="5967130at2759"/>
<keyword evidence="18" id="KW-1185">Reference proteome</keyword>
<dbReference type="Gene3D" id="1.20.1070.10">
    <property type="entry name" value="Rhodopsin 7-helix transmembrane proteins"/>
    <property type="match status" value="1"/>
</dbReference>
<evidence type="ECO:0000256" key="5">
    <source>
        <dbReference type="ARBA" id="ARBA00022692"/>
    </source>
</evidence>
<sequence length="323" mass="35884">MFQGNKTMVTLVVNEFVILGFNEPLGFRLPIFILLTGIYSATLTGNMMLILLVLFNHQLHCPMYFLLSHLSMSDILISTNIAPNTLQLLLAGKHVMSSISCMAQLYFFGASAVIECCLLTVMSYDRYVAICRPLHYASIMTMTLSLYLVIGSWLAGVVVSLINICLVLQLSFCGHNVIDHFFCDLAPLLDLSCSDISFVQVAVSMVAIVIGLFELIFIIITYIAIFTAIFRISTSKGRQKAFSTCSNHLSVVCTYYGTLIALYVAPSRGYSLHLNKILSLLNTLVTPLFNPIIYSLRNQEIKAAFKKLCFNGQSSNSCGHIRY</sequence>
<dbReference type="InterPro" id="IPR000725">
    <property type="entry name" value="Olfact_rcpt"/>
</dbReference>
<evidence type="ECO:0000256" key="3">
    <source>
        <dbReference type="ARBA" id="ARBA00022475"/>
    </source>
</evidence>
<dbReference type="PRINTS" id="PR00237">
    <property type="entry name" value="GPCRRHODOPSN"/>
</dbReference>
<evidence type="ECO:0000256" key="4">
    <source>
        <dbReference type="ARBA" id="ARBA00022606"/>
    </source>
</evidence>
<evidence type="ECO:0000256" key="2">
    <source>
        <dbReference type="ARBA" id="ARBA00010663"/>
    </source>
</evidence>
<dbReference type="Proteomes" id="UP000694569">
    <property type="component" value="Unplaced"/>
</dbReference>
<dbReference type="AlphaFoldDB" id="A0A8C5P9W5"/>
<keyword evidence="6 15" id="KW-0552">Olfaction</keyword>
<evidence type="ECO:0000256" key="11">
    <source>
        <dbReference type="ARBA" id="ARBA00023170"/>
    </source>
</evidence>
<dbReference type="PANTHER" id="PTHR24242">
    <property type="entry name" value="G-PROTEIN COUPLED RECEPTOR"/>
    <property type="match status" value="1"/>
</dbReference>
<feature type="transmembrane region" description="Helical" evidence="15">
    <location>
        <begin position="198"/>
        <end position="229"/>
    </location>
</feature>
<dbReference type="SUPFAM" id="SSF81321">
    <property type="entry name" value="Family A G protein-coupled receptor-like"/>
    <property type="match status" value="1"/>
</dbReference>
<dbReference type="FunFam" id="1.10.1220.70:FF:000001">
    <property type="entry name" value="Olfactory receptor"/>
    <property type="match status" value="1"/>
</dbReference>
<dbReference type="PANTHER" id="PTHR24242:SF253">
    <property type="entry name" value="OLFACTORY RECEPTOR-RELATED"/>
    <property type="match status" value="1"/>
</dbReference>
<feature type="domain" description="G-protein coupled receptors family 1 profile" evidence="16">
    <location>
        <begin position="45"/>
        <end position="294"/>
    </location>
</feature>
<keyword evidence="13 14" id="KW-0807">Transducer</keyword>
<keyword evidence="11 14" id="KW-0675">Receptor</keyword>
<feature type="transmembrane region" description="Helical" evidence="15">
    <location>
        <begin position="145"/>
        <end position="178"/>
    </location>
</feature>
<feature type="transmembrane region" description="Helical" evidence="15">
    <location>
        <begin position="277"/>
        <end position="296"/>
    </location>
</feature>
<evidence type="ECO:0000256" key="7">
    <source>
        <dbReference type="ARBA" id="ARBA00022989"/>
    </source>
</evidence>
<proteinExistence type="inferred from homology"/>
<keyword evidence="3 15" id="KW-1003">Cell membrane</keyword>
<evidence type="ECO:0000256" key="8">
    <source>
        <dbReference type="ARBA" id="ARBA00023040"/>
    </source>
</evidence>
<dbReference type="GO" id="GO:0005886">
    <property type="term" value="C:plasma membrane"/>
    <property type="evidence" value="ECO:0007669"/>
    <property type="project" value="UniProtKB-SubCell"/>
</dbReference>
<dbReference type="FunFam" id="1.20.1070.10:FF:000010">
    <property type="entry name" value="Olfactory receptor"/>
    <property type="match status" value="1"/>
</dbReference>
<evidence type="ECO:0000256" key="15">
    <source>
        <dbReference type="RuleBase" id="RU363047"/>
    </source>
</evidence>
<evidence type="ECO:0000313" key="17">
    <source>
        <dbReference type="Ensembl" id="ENSLLEP00000008671.1"/>
    </source>
</evidence>
<name>A0A8C5P9W5_9ANUR</name>
<dbReference type="Pfam" id="PF13853">
    <property type="entry name" value="7tm_4"/>
    <property type="match status" value="1"/>
</dbReference>
<evidence type="ECO:0000256" key="9">
    <source>
        <dbReference type="ARBA" id="ARBA00023136"/>
    </source>
</evidence>
<dbReference type="GO" id="GO:0004984">
    <property type="term" value="F:olfactory receptor activity"/>
    <property type="evidence" value="ECO:0007669"/>
    <property type="project" value="InterPro"/>
</dbReference>
<dbReference type="PROSITE" id="PS50262">
    <property type="entry name" value="G_PROTEIN_RECEP_F1_2"/>
    <property type="match status" value="1"/>
</dbReference>
<evidence type="ECO:0000256" key="12">
    <source>
        <dbReference type="ARBA" id="ARBA00023180"/>
    </source>
</evidence>
<dbReference type="InterPro" id="IPR000276">
    <property type="entry name" value="GPCR_Rhodpsn"/>
</dbReference>
<evidence type="ECO:0000256" key="10">
    <source>
        <dbReference type="ARBA" id="ARBA00023157"/>
    </source>
</evidence>
<evidence type="ECO:0000259" key="16">
    <source>
        <dbReference type="PROSITE" id="PS50262"/>
    </source>
</evidence>
<keyword evidence="5 14" id="KW-0812">Transmembrane</keyword>
<reference evidence="17" key="1">
    <citation type="submission" date="2025-08" db="UniProtKB">
        <authorList>
            <consortium name="Ensembl"/>
        </authorList>
    </citation>
    <scope>IDENTIFICATION</scope>
</reference>
<dbReference type="Ensembl" id="ENSLLET00000009014.1">
    <property type="protein sequence ID" value="ENSLLEP00000008671.1"/>
    <property type="gene ID" value="ENSLLEG00000005537.1"/>
</dbReference>
<feature type="transmembrane region" description="Helical" evidence="15">
    <location>
        <begin position="103"/>
        <end position="124"/>
    </location>
</feature>
<feature type="transmembrane region" description="Helical" evidence="15">
    <location>
        <begin position="241"/>
        <end position="265"/>
    </location>
</feature>
<keyword evidence="10" id="KW-1015">Disulfide bond</keyword>
<dbReference type="GeneTree" id="ENSGT01150000286948"/>
<reference evidence="17" key="2">
    <citation type="submission" date="2025-09" db="UniProtKB">
        <authorList>
            <consortium name="Ensembl"/>
        </authorList>
    </citation>
    <scope>IDENTIFICATION</scope>
</reference>